<dbReference type="GO" id="GO:0006351">
    <property type="term" value="P:DNA-templated transcription"/>
    <property type="evidence" value="ECO:0007669"/>
    <property type="project" value="InterPro"/>
</dbReference>
<gene>
    <name evidence="8" type="ORF">PG999_012204</name>
</gene>
<dbReference type="PANTHER" id="PTHR47338:SF20">
    <property type="entry name" value="ZN(II)2CYS6 TRANSCRIPTION FACTOR (EUROFUNG)"/>
    <property type="match status" value="1"/>
</dbReference>
<dbReference type="GO" id="GO:0008270">
    <property type="term" value="F:zinc ion binding"/>
    <property type="evidence" value="ECO:0007669"/>
    <property type="project" value="InterPro"/>
</dbReference>
<dbReference type="GO" id="GO:0005634">
    <property type="term" value="C:nucleus"/>
    <property type="evidence" value="ECO:0007669"/>
    <property type="project" value="UniProtKB-SubCell"/>
</dbReference>
<keyword evidence="2" id="KW-0479">Metal-binding</keyword>
<evidence type="ECO:0000313" key="8">
    <source>
        <dbReference type="EMBL" id="KAK8101830.1"/>
    </source>
</evidence>
<dbReference type="Proteomes" id="UP001392437">
    <property type="component" value="Unassembled WGS sequence"/>
</dbReference>
<dbReference type="GO" id="GO:0000981">
    <property type="term" value="F:DNA-binding transcription factor activity, RNA polymerase II-specific"/>
    <property type="evidence" value="ECO:0007669"/>
    <property type="project" value="InterPro"/>
</dbReference>
<dbReference type="InterPro" id="IPR001138">
    <property type="entry name" value="Zn2Cys6_DnaBD"/>
</dbReference>
<dbReference type="AlphaFoldDB" id="A0AAW0QFB1"/>
<keyword evidence="5" id="KW-0539">Nucleus</keyword>
<dbReference type="InterPro" id="IPR050815">
    <property type="entry name" value="TF_fung"/>
</dbReference>
<dbReference type="Pfam" id="PF04082">
    <property type="entry name" value="Fungal_trans"/>
    <property type="match status" value="1"/>
</dbReference>
<keyword evidence="4" id="KW-0804">Transcription</keyword>
<dbReference type="CDD" id="cd12148">
    <property type="entry name" value="fungal_TF_MHR"/>
    <property type="match status" value="1"/>
</dbReference>
<organism evidence="8 9">
    <name type="scientific">Apiospora kogelbergensis</name>
    <dbReference type="NCBI Taxonomy" id="1337665"/>
    <lineage>
        <taxon>Eukaryota</taxon>
        <taxon>Fungi</taxon>
        <taxon>Dikarya</taxon>
        <taxon>Ascomycota</taxon>
        <taxon>Pezizomycotina</taxon>
        <taxon>Sordariomycetes</taxon>
        <taxon>Xylariomycetidae</taxon>
        <taxon>Amphisphaeriales</taxon>
        <taxon>Apiosporaceae</taxon>
        <taxon>Apiospora</taxon>
    </lineage>
</organism>
<dbReference type="PANTHER" id="PTHR47338">
    <property type="entry name" value="ZN(II)2CYS6 TRANSCRIPTION FACTOR (EUROFUNG)-RELATED"/>
    <property type="match status" value="1"/>
</dbReference>
<evidence type="ECO:0000313" key="9">
    <source>
        <dbReference type="Proteomes" id="UP001392437"/>
    </source>
</evidence>
<feature type="domain" description="Zn(2)-C6 fungal-type" evidence="7">
    <location>
        <begin position="13"/>
        <end position="43"/>
    </location>
</feature>
<dbReference type="SUPFAM" id="SSF57701">
    <property type="entry name" value="Zn2/Cys6 DNA-binding domain"/>
    <property type="match status" value="1"/>
</dbReference>
<protein>
    <recommendedName>
        <fullName evidence="7">Zn(2)-C6 fungal-type domain-containing protein</fullName>
    </recommendedName>
</protein>
<dbReference type="SMART" id="SM00066">
    <property type="entry name" value="GAL4"/>
    <property type="match status" value="1"/>
</dbReference>
<proteinExistence type="predicted"/>
<keyword evidence="3" id="KW-0805">Transcription regulation</keyword>
<dbReference type="PROSITE" id="PS50048">
    <property type="entry name" value="ZN2_CY6_FUNGAL_2"/>
    <property type="match status" value="1"/>
</dbReference>
<evidence type="ECO:0000256" key="5">
    <source>
        <dbReference type="ARBA" id="ARBA00023242"/>
    </source>
</evidence>
<evidence type="ECO:0000259" key="7">
    <source>
        <dbReference type="PROSITE" id="PS50048"/>
    </source>
</evidence>
<dbReference type="CDD" id="cd00067">
    <property type="entry name" value="GAL4"/>
    <property type="match status" value="1"/>
</dbReference>
<dbReference type="Pfam" id="PF00172">
    <property type="entry name" value="Zn_clus"/>
    <property type="match status" value="1"/>
</dbReference>
<dbReference type="InterPro" id="IPR036864">
    <property type="entry name" value="Zn2-C6_fun-type_DNA-bd_sf"/>
</dbReference>
<accession>A0AAW0QFB1</accession>
<comment type="subcellular location">
    <subcellularLocation>
        <location evidence="1">Nucleus</location>
    </subcellularLocation>
</comment>
<evidence type="ECO:0000256" key="6">
    <source>
        <dbReference type="SAM" id="MobiDB-lite"/>
    </source>
</evidence>
<dbReference type="InterPro" id="IPR007219">
    <property type="entry name" value="XnlR_reg_dom"/>
</dbReference>
<comment type="caution">
    <text evidence="8">The sequence shown here is derived from an EMBL/GenBank/DDBJ whole genome shotgun (WGS) entry which is preliminary data.</text>
</comment>
<dbReference type="GO" id="GO:0003677">
    <property type="term" value="F:DNA binding"/>
    <property type="evidence" value="ECO:0007669"/>
    <property type="project" value="InterPro"/>
</dbReference>
<sequence length="518" mass="57024">MAADDGRSCALHVCTLCKARKKKCDKQLPRCSYCVKNDLRCVYEPISRIRAGQQPPQQRLPPTLATTTPPSSDDSPALTVPSGVSLGAANLHQQVYQLIRASGHFVDDVSSRYFHTLYLYIPIISRPRFHDNLVTLGATPSADFSVLLLSMHLVILVPPTQDQHDSFSNRYLHGDIGDSVSTETNSQSLYLTAKYLFAQVQCTLPPSVHLIQAGLLIAIYEYTRGQPDQALITISLCARLAYAARIHQSAGVHTNILDGRRARSEAREEANTWWGIVIYERAALCEATLPDQPLITSMLDPDGPLPSESAVLDLSDAEPYLSFPIPEGEEYPLCSRLSALKEADTGAFGRTAQASWLLGQVLSALHIPDLETRLACLRRLDGELQMFLSDLVQQTSGKRGPFCGSVSLSIRALFALHFHILDQQAQAFINPKDQLVLEHSQRSHAALRSVTVMVVDVTDAHASSEAAFGLPPTYPYNVKAALTYIRERRAIDNGDALLGAEAKLHCVSRDCDQRPERC</sequence>
<evidence type="ECO:0000256" key="1">
    <source>
        <dbReference type="ARBA" id="ARBA00004123"/>
    </source>
</evidence>
<evidence type="ECO:0000256" key="4">
    <source>
        <dbReference type="ARBA" id="ARBA00023163"/>
    </source>
</evidence>
<feature type="compositionally biased region" description="Low complexity" evidence="6">
    <location>
        <begin position="60"/>
        <end position="77"/>
    </location>
</feature>
<dbReference type="Gene3D" id="4.10.240.10">
    <property type="entry name" value="Zn(2)-C6 fungal-type DNA-binding domain"/>
    <property type="match status" value="1"/>
</dbReference>
<evidence type="ECO:0000256" key="3">
    <source>
        <dbReference type="ARBA" id="ARBA00023015"/>
    </source>
</evidence>
<evidence type="ECO:0000256" key="2">
    <source>
        <dbReference type="ARBA" id="ARBA00022723"/>
    </source>
</evidence>
<feature type="region of interest" description="Disordered" evidence="6">
    <location>
        <begin position="52"/>
        <end position="77"/>
    </location>
</feature>
<keyword evidence="9" id="KW-1185">Reference proteome</keyword>
<reference evidence="8 9" key="1">
    <citation type="submission" date="2023-01" db="EMBL/GenBank/DDBJ databases">
        <title>Analysis of 21 Apiospora genomes using comparative genomics revels a genus with tremendous synthesis potential of carbohydrate active enzymes and secondary metabolites.</title>
        <authorList>
            <person name="Sorensen T."/>
        </authorList>
    </citation>
    <scope>NUCLEOTIDE SEQUENCE [LARGE SCALE GENOMIC DNA]</scope>
    <source>
        <strain evidence="8 9">CBS 117206</strain>
    </source>
</reference>
<name>A0AAW0QFB1_9PEZI</name>
<dbReference type="EMBL" id="JAQQWP010000009">
    <property type="protein sequence ID" value="KAK8101830.1"/>
    <property type="molecule type" value="Genomic_DNA"/>
</dbReference>
<dbReference type="PROSITE" id="PS00463">
    <property type="entry name" value="ZN2_CY6_FUNGAL_1"/>
    <property type="match status" value="1"/>
</dbReference>